<evidence type="ECO:0000259" key="6">
    <source>
        <dbReference type="PROSITE" id="PS51900"/>
    </source>
</evidence>
<dbReference type="Proteomes" id="UP000053797">
    <property type="component" value="Unassembled WGS sequence"/>
</dbReference>
<evidence type="ECO:0000313" key="8">
    <source>
        <dbReference type="Proteomes" id="UP000053797"/>
    </source>
</evidence>
<dbReference type="RefSeq" id="WP_058264559.1">
    <property type="nucleotide sequence ID" value="NZ_FMYN01000001.1"/>
</dbReference>
<dbReference type="GO" id="GO:0006310">
    <property type="term" value="P:DNA recombination"/>
    <property type="evidence" value="ECO:0007669"/>
    <property type="project" value="UniProtKB-KW"/>
</dbReference>
<keyword evidence="3" id="KW-0233">DNA recombination</keyword>
<dbReference type="Gene3D" id="1.10.443.10">
    <property type="entry name" value="Intergrase catalytic core"/>
    <property type="match status" value="1"/>
</dbReference>
<proteinExistence type="inferred from homology"/>
<dbReference type="Gene3D" id="1.10.150.130">
    <property type="match status" value="1"/>
</dbReference>
<dbReference type="CDD" id="cd00397">
    <property type="entry name" value="DNA_BRE_C"/>
    <property type="match status" value="1"/>
</dbReference>
<comment type="caution">
    <text evidence="7">The sequence shown here is derived from an EMBL/GenBank/DDBJ whole genome shotgun (WGS) entry which is preliminary data.</text>
</comment>
<dbReference type="GO" id="GO:0003677">
    <property type="term" value="F:DNA binding"/>
    <property type="evidence" value="ECO:0007669"/>
    <property type="project" value="UniProtKB-UniRule"/>
</dbReference>
<name>A0A0V8GI47_9BACL</name>
<evidence type="ECO:0000313" key="7">
    <source>
        <dbReference type="EMBL" id="KSU49934.1"/>
    </source>
</evidence>
<gene>
    <name evidence="7" type="ORF">AS033_00785</name>
</gene>
<dbReference type="GO" id="GO:0015074">
    <property type="term" value="P:DNA integration"/>
    <property type="evidence" value="ECO:0007669"/>
    <property type="project" value="InterPro"/>
</dbReference>
<dbReference type="PROSITE" id="PS51898">
    <property type="entry name" value="TYR_RECOMBINASE"/>
    <property type="match status" value="1"/>
</dbReference>
<comment type="similarity">
    <text evidence="1">Belongs to the 'phage' integrase family.</text>
</comment>
<dbReference type="InterPro" id="IPR002104">
    <property type="entry name" value="Integrase_catalytic"/>
</dbReference>
<feature type="domain" description="Core-binding (CB)" evidence="6">
    <location>
        <begin position="1"/>
        <end position="75"/>
    </location>
</feature>
<evidence type="ECO:0000256" key="1">
    <source>
        <dbReference type="ARBA" id="ARBA00008857"/>
    </source>
</evidence>
<dbReference type="PANTHER" id="PTHR30349">
    <property type="entry name" value="PHAGE INTEGRASE-RELATED"/>
    <property type="match status" value="1"/>
</dbReference>
<dbReference type="AlphaFoldDB" id="A0A0V8GI47"/>
<sequence>MQHGEYLHDYLISHPTFAKPTIKAYRSDVRHMERAGVSWSIASLQHYFDQMRMTYQPSTILRRFHALRSLGNVLVRAGRLQENPLHDVSPITHQRFPDETYHDLQEGLSIVRSIEDPMYRLFFEVICQTGLRFTEARLLSVTDIDFKTHTLFVRYGKGRRLRTIPIGMMLSHRLLHFIGERKEGILFQSVTGRHLHEQTARLVLHDAALRLSGAPLRPHALRIAYATYLHHEGGCTIVEIQRLLGHAHPTTTVGYIRSRTNRIREVLNTLSA</sequence>
<protein>
    <submittedName>
        <fullName evidence="7">Integrase</fullName>
    </submittedName>
</protein>
<dbReference type="PANTHER" id="PTHR30349:SF41">
    <property type="entry name" value="INTEGRASE_RECOMBINASE PROTEIN MJ0367-RELATED"/>
    <property type="match status" value="1"/>
</dbReference>
<dbReference type="OrthoDB" id="9801717at2"/>
<dbReference type="InterPro" id="IPR044068">
    <property type="entry name" value="CB"/>
</dbReference>
<dbReference type="Pfam" id="PF00589">
    <property type="entry name" value="Phage_integrase"/>
    <property type="match status" value="1"/>
</dbReference>
<dbReference type="InterPro" id="IPR010998">
    <property type="entry name" value="Integrase_recombinase_N"/>
</dbReference>
<dbReference type="InterPro" id="IPR013762">
    <property type="entry name" value="Integrase-like_cat_sf"/>
</dbReference>
<dbReference type="InterPro" id="IPR050090">
    <property type="entry name" value="Tyrosine_recombinase_XerCD"/>
</dbReference>
<accession>A0A0V8GI47</accession>
<dbReference type="PROSITE" id="PS51900">
    <property type="entry name" value="CB"/>
    <property type="match status" value="1"/>
</dbReference>
<organism evidence="7 8">
    <name type="scientific">Exiguobacterium indicum</name>
    <dbReference type="NCBI Taxonomy" id="296995"/>
    <lineage>
        <taxon>Bacteria</taxon>
        <taxon>Bacillati</taxon>
        <taxon>Bacillota</taxon>
        <taxon>Bacilli</taxon>
        <taxon>Bacillales</taxon>
        <taxon>Bacillales Family XII. Incertae Sedis</taxon>
        <taxon>Exiguobacterium</taxon>
    </lineage>
</organism>
<dbReference type="SUPFAM" id="SSF56349">
    <property type="entry name" value="DNA breaking-rejoining enzymes"/>
    <property type="match status" value="1"/>
</dbReference>
<evidence type="ECO:0000256" key="2">
    <source>
        <dbReference type="ARBA" id="ARBA00023125"/>
    </source>
</evidence>
<dbReference type="EMBL" id="LNQL01000001">
    <property type="protein sequence ID" value="KSU49934.1"/>
    <property type="molecule type" value="Genomic_DNA"/>
</dbReference>
<evidence type="ECO:0000259" key="5">
    <source>
        <dbReference type="PROSITE" id="PS51898"/>
    </source>
</evidence>
<dbReference type="InterPro" id="IPR011010">
    <property type="entry name" value="DNA_brk_join_enz"/>
</dbReference>
<evidence type="ECO:0000256" key="4">
    <source>
        <dbReference type="PROSITE-ProRule" id="PRU01248"/>
    </source>
</evidence>
<evidence type="ECO:0000256" key="3">
    <source>
        <dbReference type="ARBA" id="ARBA00023172"/>
    </source>
</evidence>
<keyword evidence="2 4" id="KW-0238">DNA-binding</keyword>
<reference evidence="7 8" key="1">
    <citation type="journal article" date="2015" name="Int. J. Syst. Evol. Microbiol.">
        <title>Exiguobacterium enclense sp. nov., isolated from sediment.</title>
        <authorList>
            <person name="Dastager S.G."/>
            <person name="Mawlankar R."/>
            <person name="Sonalkar V.V."/>
            <person name="Thorat M.N."/>
            <person name="Mual P."/>
            <person name="Verma A."/>
            <person name="Krishnamurthi S."/>
            <person name="Tang S.K."/>
            <person name="Li W.J."/>
        </authorList>
    </citation>
    <scope>NUCLEOTIDE SEQUENCE [LARGE SCALE GENOMIC DNA]</scope>
    <source>
        <strain evidence="7 8">NIO-1109</strain>
    </source>
</reference>
<feature type="domain" description="Tyr recombinase" evidence="5">
    <location>
        <begin position="95"/>
        <end position="268"/>
    </location>
</feature>